<evidence type="ECO:0000256" key="7">
    <source>
        <dbReference type="ARBA" id="ARBA00023237"/>
    </source>
</evidence>
<evidence type="ECO:0000256" key="2">
    <source>
        <dbReference type="ARBA" id="ARBA00022448"/>
    </source>
</evidence>
<keyword evidence="7 8" id="KW-0998">Cell outer membrane</keyword>
<dbReference type="EMBL" id="CP002545">
    <property type="protein sequence ID" value="ADY52407.1"/>
    <property type="molecule type" value="Genomic_DNA"/>
</dbReference>
<dbReference type="Pfam" id="PF13715">
    <property type="entry name" value="CarbopepD_reg_2"/>
    <property type="match status" value="1"/>
</dbReference>
<proteinExistence type="inferred from homology"/>
<gene>
    <name evidence="11" type="ordered locus">Pedsa_1852</name>
</gene>
<dbReference type="PANTHER" id="PTHR30069">
    <property type="entry name" value="TONB-DEPENDENT OUTER MEMBRANE RECEPTOR"/>
    <property type="match status" value="1"/>
</dbReference>
<dbReference type="GO" id="GO:0015344">
    <property type="term" value="F:siderophore uptake transmembrane transporter activity"/>
    <property type="evidence" value="ECO:0007669"/>
    <property type="project" value="TreeGrafter"/>
</dbReference>
<dbReference type="Gene3D" id="2.170.130.10">
    <property type="entry name" value="TonB-dependent receptor, plug domain"/>
    <property type="match status" value="1"/>
</dbReference>
<feature type="chain" id="PRO_5003258260" evidence="9">
    <location>
        <begin position="22"/>
        <end position="1022"/>
    </location>
</feature>
<sequence>MNKKLRLLLLFFFLCIQAITAQEKTIRGVVKSAADNMPLAGVAVTIKNSSAGTQTNPEGKFTLKAKPTDVLVFSYLGFVTQEKTVSNDNDLNISMVESSQALSEVIVTALGVRQNKRSLGYSVQEISAKDLESTNQTNALNALKGKVVGVQVTGSGGAAGSGSRVQVRGINSLSPSADNQPLFVIDGIPVSNATDNFTSNAGTSINDNFQTTNRIADLNPDDIETMTVLKGPAASVLYGLRAANGAIVITTKSGKSGRTEVSYKTSYSLDNVVKTPPIQTRYGNGNNGALASSVNTWGPPIGPDTKVYNPYDSFFGTGHQFQNSLTISGGNEKASYYTSFSNFDQNGVTPNSDYGKTSIKLSANYKTSEKLKFDASANYIKSGGTNPRTGISSGAIFYLMRHTNTVDPADYLNPDGSQKVYNTAIDNPFYFAHNSFLTDNVNRIIGTAGVDYSPNSWLNFNYKIGIDNYSDFRQSFNEVGLLVSRQGSMTEQRIGYTEINSNFLARGTKQFTDDFSATLLVGQSITDIKRSNLVTSGSQAVVANLRSINNYVVYTTTSIRPERYIIGVFGDLKLNYKNQLFLDLTARNDWSSTLPKDNRSFFYPSASLSYVFSDALKLDNDSFLSFGKLRASYAEVGKDADPYQIGIYYNTLPAFAGVSGITRVTTFGSETLRPERTKGLEFGTELRFLKDRIMLDVNYAITNSVDQIVPVPVSYASGFDLWVTNAGEIRNNSLEMLLNANLVKTTDFSLDVNLNWSQTKGRVLSMPEGVNEITFNPESPWNKQIIKKGGRPGDWYGWPYIRVKDDPSGKYNGELLIGPDGYPIVPQPLSDNYLIGNAFPDWIGGLGSSLSYKNFDFSFQFSFRKGGYVNDIVKWQRYITGIGAETEMRNTIVVFKGVKNTGTAQAPQYVPNDIQVNIDQNFYNNAFQYRLASENNGFQDGSWIRLQNVALGYRLPKSALPKSGFVKSASVSVTANNLWLTTPFVGFDPESSTYGSASNAVGYVGTGIPATRNIYFGLNVTF</sequence>
<dbReference type="PROSITE" id="PS52016">
    <property type="entry name" value="TONB_DEPENDENT_REC_3"/>
    <property type="match status" value="1"/>
</dbReference>
<dbReference type="HOGENOM" id="CLU_004317_2_1_10"/>
<dbReference type="NCBIfam" id="TIGR04057">
    <property type="entry name" value="SusC_RagA_signa"/>
    <property type="match status" value="1"/>
</dbReference>
<dbReference type="InterPro" id="IPR023996">
    <property type="entry name" value="TonB-dep_OMP_SusC/RagA"/>
</dbReference>
<feature type="domain" description="TonB-dependent receptor plug" evidence="10">
    <location>
        <begin position="116"/>
        <end position="246"/>
    </location>
</feature>
<keyword evidence="2 8" id="KW-0813">Transport</keyword>
<dbReference type="KEGG" id="psn:Pedsa_1852"/>
<evidence type="ECO:0000259" key="10">
    <source>
        <dbReference type="Pfam" id="PF07715"/>
    </source>
</evidence>
<dbReference type="Proteomes" id="UP000000310">
    <property type="component" value="Chromosome"/>
</dbReference>
<dbReference type="InterPro" id="IPR023997">
    <property type="entry name" value="TonB-dep_OMP_SusC/RagA_CS"/>
</dbReference>
<protein>
    <submittedName>
        <fullName evidence="11">TonB-dependent receptor plug</fullName>
    </submittedName>
</protein>
<dbReference type="AlphaFoldDB" id="F0S8S6"/>
<keyword evidence="4 8" id="KW-0812">Transmembrane</keyword>
<reference evidence="12" key="2">
    <citation type="submission" date="2011-02" db="EMBL/GenBank/DDBJ databases">
        <title>The complete genome of Pedobacter saltans DSM 12145.</title>
        <authorList>
            <consortium name="US DOE Joint Genome Institute (JGI-PGF)"/>
            <person name="Lucas S."/>
            <person name="Copeland A."/>
            <person name="Lapidus A."/>
            <person name="Bruce D."/>
            <person name="Goodwin L."/>
            <person name="Pitluck S."/>
            <person name="Kyrpides N."/>
            <person name="Mavromatis K."/>
            <person name="Pagani I."/>
            <person name="Ivanova N."/>
            <person name="Ovchinnikova G."/>
            <person name="Lu M."/>
            <person name="Detter J.C."/>
            <person name="Han C."/>
            <person name="Land M."/>
            <person name="Hauser L."/>
            <person name="Markowitz V."/>
            <person name="Cheng J.-F."/>
            <person name="Hugenholtz P."/>
            <person name="Woyke T."/>
            <person name="Wu D."/>
            <person name="Tindall B."/>
            <person name="Pomrenke H.G."/>
            <person name="Brambilla E."/>
            <person name="Klenk H.-P."/>
            <person name="Eisen J.A."/>
        </authorList>
    </citation>
    <scope>NUCLEOTIDE SEQUENCE [LARGE SCALE GENOMIC DNA]</scope>
    <source>
        <strain evidence="12">ATCC 51119 / DSM 12145 / JCM 21818 / LMG 10337 / NBRC 100064 / NCIMB 13643</strain>
    </source>
</reference>
<dbReference type="SUPFAM" id="SSF56935">
    <property type="entry name" value="Porins"/>
    <property type="match status" value="1"/>
</dbReference>
<keyword evidence="6 8" id="KW-0472">Membrane</keyword>
<evidence type="ECO:0000313" key="12">
    <source>
        <dbReference type="Proteomes" id="UP000000310"/>
    </source>
</evidence>
<accession>F0S8S6</accession>
<dbReference type="InterPro" id="IPR008969">
    <property type="entry name" value="CarboxyPept-like_regulatory"/>
</dbReference>
<dbReference type="InterPro" id="IPR037066">
    <property type="entry name" value="Plug_dom_sf"/>
</dbReference>
<keyword evidence="5 9" id="KW-0732">Signal</keyword>
<organism evidence="11 12">
    <name type="scientific">Pseudopedobacter saltans (strain ATCC 51119 / DSM 12145 / JCM 21818 / CCUG 39354 / LMG 10337 / NBRC 100064 / NCIMB 13643)</name>
    <name type="common">Pedobacter saltans</name>
    <dbReference type="NCBI Taxonomy" id="762903"/>
    <lineage>
        <taxon>Bacteria</taxon>
        <taxon>Pseudomonadati</taxon>
        <taxon>Bacteroidota</taxon>
        <taxon>Sphingobacteriia</taxon>
        <taxon>Sphingobacteriales</taxon>
        <taxon>Sphingobacteriaceae</taxon>
        <taxon>Pseudopedobacter</taxon>
    </lineage>
</organism>
<dbReference type="GO" id="GO:0009279">
    <property type="term" value="C:cell outer membrane"/>
    <property type="evidence" value="ECO:0007669"/>
    <property type="project" value="UniProtKB-SubCell"/>
</dbReference>
<evidence type="ECO:0000313" key="11">
    <source>
        <dbReference type="EMBL" id="ADY52407.1"/>
    </source>
</evidence>
<reference evidence="11 12" key="1">
    <citation type="journal article" date="2011" name="Stand. Genomic Sci.">
        <title>Complete genome sequence of the gliding, heparinolytic Pedobacter saltans type strain (113).</title>
        <authorList>
            <person name="Liolios K."/>
            <person name="Sikorski J."/>
            <person name="Lu M."/>
            <person name="Nolan M."/>
            <person name="Lapidus A."/>
            <person name="Lucas S."/>
            <person name="Hammon N."/>
            <person name="Deshpande S."/>
            <person name="Cheng J.F."/>
            <person name="Tapia R."/>
            <person name="Han C."/>
            <person name="Goodwin L."/>
            <person name="Pitluck S."/>
            <person name="Huntemann M."/>
            <person name="Ivanova N."/>
            <person name="Pagani I."/>
            <person name="Mavromatis K."/>
            <person name="Ovchinikova G."/>
            <person name="Pati A."/>
            <person name="Chen A."/>
            <person name="Palaniappan K."/>
            <person name="Land M."/>
            <person name="Hauser L."/>
            <person name="Brambilla E.M."/>
            <person name="Kotsyurbenko O."/>
            <person name="Rohde M."/>
            <person name="Tindall B.J."/>
            <person name="Abt B."/>
            <person name="Goker M."/>
            <person name="Detter J.C."/>
            <person name="Woyke T."/>
            <person name="Bristow J."/>
            <person name="Eisen J.A."/>
            <person name="Markowitz V."/>
            <person name="Hugenholtz P."/>
            <person name="Klenk H.P."/>
            <person name="Kyrpides N.C."/>
        </authorList>
    </citation>
    <scope>NUCLEOTIDE SEQUENCE [LARGE SCALE GENOMIC DNA]</scope>
    <source>
        <strain evidence="12">ATCC 51119 / DSM 12145 / JCM 21818 / LMG 10337 / NBRC 100064 / NCIMB 13643</strain>
    </source>
</reference>
<dbReference type="PANTHER" id="PTHR30069:SF29">
    <property type="entry name" value="HEMOGLOBIN AND HEMOGLOBIN-HAPTOGLOBIN-BINDING PROTEIN 1-RELATED"/>
    <property type="match status" value="1"/>
</dbReference>
<evidence type="ECO:0000256" key="9">
    <source>
        <dbReference type="SAM" id="SignalP"/>
    </source>
</evidence>
<evidence type="ECO:0000256" key="4">
    <source>
        <dbReference type="ARBA" id="ARBA00022692"/>
    </source>
</evidence>
<dbReference type="InterPro" id="IPR012910">
    <property type="entry name" value="Plug_dom"/>
</dbReference>
<feature type="signal peptide" evidence="9">
    <location>
        <begin position="1"/>
        <end position="21"/>
    </location>
</feature>
<keyword evidence="12" id="KW-1185">Reference proteome</keyword>
<dbReference type="OrthoDB" id="9768177at2"/>
<evidence type="ECO:0000256" key="5">
    <source>
        <dbReference type="ARBA" id="ARBA00022729"/>
    </source>
</evidence>
<dbReference type="GO" id="GO:0044718">
    <property type="term" value="P:siderophore transmembrane transport"/>
    <property type="evidence" value="ECO:0007669"/>
    <property type="project" value="TreeGrafter"/>
</dbReference>
<evidence type="ECO:0000256" key="3">
    <source>
        <dbReference type="ARBA" id="ARBA00022452"/>
    </source>
</evidence>
<dbReference type="Pfam" id="PF07715">
    <property type="entry name" value="Plug"/>
    <property type="match status" value="1"/>
</dbReference>
<keyword evidence="11" id="KW-0675">Receptor</keyword>
<dbReference type="InterPro" id="IPR039426">
    <property type="entry name" value="TonB-dep_rcpt-like"/>
</dbReference>
<dbReference type="Gene3D" id="2.40.170.20">
    <property type="entry name" value="TonB-dependent receptor, beta-barrel domain"/>
    <property type="match status" value="1"/>
</dbReference>
<dbReference type="eggNOG" id="COG4771">
    <property type="taxonomic scope" value="Bacteria"/>
</dbReference>
<dbReference type="InterPro" id="IPR036942">
    <property type="entry name" value="Beta-barrel_TonB_sf"/>
</dbReference>
<keyword evidence="3 8" id="KW-1134">Transmembrane beta strand</keyword>
<evidence type="ECO:0000256" key="1">
    <source>
        <dbReference type="ARBA" id="ARBA00004571"/>
    </source>
</evidence>
<comment type="similarity">
    <text evidence="8">Belongs to the TonB-dependent receptor family.</text>
</comment>
<comment type="subcellular location">
    <subcellularLocation>
        <location evidence="1 8">Cell outer membrane</location>
        <topology evidence="1 8">Multi-pass membrane protein</topology>
    </subcellularLocation>
</comment>
<dbReference type="Gene3D" id="2.60.40.1120">
    <property type="entry name" value="Carboxypeptidase-like, regulatory domain"/>
    <property type="match status" value="1"/>
</dbReference>
<evidence type="ECO:0000256" key="6">
    <source>
        <dbReference type="ARBA" id="ARBA00023136"/>
    </source>
</evidence>
<dbReference type="STRING" id="762903.Pedsa_1852"/>
<dbReference type="RefSeq" id="WP_013632895.1">
    <property type="nucleotide sequence ID" value="NC_015177.1"/>
</dbReference>
<name>F0S8S6_PSESL</name>
<dbReference type="SUPFAM" id="SSF49464">
    <property type="entry name" value="Carboxypeptidase regulatory domain-like"/>
    <property type="match status" value="1"/>
</dbReference>
<dbReference type="NCBIfam" id="TIGR04056">
    <property type="entry name" value="OMP_RagA_SusC"/>
    <property type="match status" value="1"/>
</dbReference>
<evidence type="ECO:0000256" key="8">
    <source>
        <dbReference type="PROSITE-ProRule" id="PRU01360"/>
    </source>
</evidence>